<dbReference type="HOGENOM" id="CLU_066447_0_0_6"/>
<dbReference type="EMBL" id="FM954972">
    <property type="protein sequence ID" value="CAV17257.1"/>
    <property type="molecule type" value="Genomic_DNA"/>
</dbReference>
<dbReference type="AlphaFoldDB" id="B7VHP5"/>
<dbReference type="SUPFAM" id="SSF53756">
    <property type="entry name" value="UDP-Glycosyltransferase/glycogen phosphorylase"/>
    <property type="match status" value="1"/>
</dbReference>
<keyword evidence="1 3" id="KW-0808">Transferase</keyword>
<sequence>MMKIVLSGVNLVEAGPLKVFKEAIIAFSSCCDFEVICLVNNEMLFSDCKKSNVTFLEFPTVKNSWLNRFWFEYKVCYRLSQEISADIWFAMHDISPRVCTPLQFVYCHNPSPFYRASMKELKYERKLFLFSLLYKWLYKINIKSNKAVIVQQEWIGKFLVGELGARDYIVSKPLTSKPEKELIKNDFSNQSSITFFFPALDRTFKNFEVILNALSYLKDKELNVYKKIRVILTINEFSGEYARKIVSEYQDLEQVEFLGTIDYDEVIAQYKKCDVVLFPSKLETWGLPISEAKEFSKPIILSDLPYAHETLGNYTSATFFSPDEYVNLAEIMKNIVDGKHVFEHAHYEDSDAVVGSWKQLVEKFISIANEK</sequence>
<dbReference type="KEGG" id="vsp:VS_0226"/>
<dbReference type="GO" id="GO:0016757">
    <property type="term" value="F:glycosyltransferase activity"/>
    <property type="evidence" value="ECO:0007669"/>
    <property type="project" value="InterPro"/>
</dbReference>
<evidence type="ECO:0000256" key="1">
    <source>
        <dbReference type="ARBA" id="ARBA00022679"/>
    </source>
</evidence>
<name>B7VHP5_VIBA3</name>
<evidence type="ECO:0000313" key="4">
    <source>
        <dbReference type="Proteomes" id="UP000009100"/>
    </source>
</evidence>
<dbReference type="GO" id="GO:0009103">
    <property type="term" value="P:lipopolysaccharide biosynthetic process"/>
    <property type="evidence" value="ECO:0007669"/>
    <property type="project" value="TreeGrafter"/>
</dbReference>
<reference evidence="3 4" key="1">
    <citation type="submission" date="2009-02" db="EMBL/GenBank/DDBJ databases">
        <title>Vibrio splendidus str. LGP32 complete genome.</title>
        <authorList>
            <person name="Mazel D."/>
            <person name="Le Roux F."/>
        </authorList>
    </citation>
    <scope>NUCLEOTIDE SEQUENCE [LARGE SCALE GENOMIC DNA]</scope>
    <source>
        <strain evidence="3 4">LGP32</strain>
    </source>
</reference>
<proteinExistence type="predicted"/>
<dbReference type="eggNOG" id="COG0438">
    <property type="taxonomic scope" value="Bacteria"/>
</dbReference>
<dbReference type="PANTHER" id="PTHR46401">
    <property type="entry name" value="GLYCOSYLTRANSFERASE WBBK-RELATED"/>
    <property type="match status" value="1"/>
</dbReference>
<dbReference type="STRING" id="575788.VS_0226"/>
<dbReference type="InterPro" id="IPR001296">
    <property type="entry name" value="Glyco_trans_1"/>
</dbReference>
<dbReference type="Pfam" id="PF00534">
    <property type="entry name" value="Glycos_transf_1"/>
    <property type="match status" value="1"/>
</dbReference>
<evidence type="ECO:0000259" key="2">
    <source>
        <dbReference type="Pfam" id="PF00534"/>
    </source>
</evidence>
<accession>B7VHP5</accession>
<dbReference type="Gene3D" id="3.40.50.2000">
    <property type="entry name" value="Glycogen Phosphorylase B"/>
    <property type="match status" value="1"/>
</dbReference>
<dbReference type="CAZy" id="GT4">
    <property type="family name" value="Glycosyltransferase Family 4"/>
</dbReference>
<feature type="domain" description="Glycosyl transferase family 1" evidence="2">
    <location>
        <begin position="184"/>
        <end position="339"/>
    </location>
</feature>
<organism evidence="3 4">
    <name type="scientific">Vibrio atlanticus (strain LGP32)</name>
    <name type="common">Vibrio splendidus (strain Mel32)</name>
    <dbReference type="NCBI Taxonomy" id="575788"/>
    <lineage>
        <taxon>Bacteria</taxon>
        <taxon>Pseudomonadati</taxon>
        <taxon>Pseudomonadota</taxon>
        <taxon>Gammaproteobacteria</taxon>
        <taxon>Vibrionales</taxon>
        <taxon>Vibrionaceae</taxon>
        <taxon>Vibrio</taxon>
    </lineage>
</organism>
<gene>
    <name evidence="3" type="ordered locus">VS_0226</name>
</gene>
<dbReference type="Proteomes" id="UP000009100">
    <property type="component" value="Chromosome 1"/>
</dbReference>
<evidence type="ECO:0000313" key="3">
    <source>
        <dbReference type="EMBL" id="CAV17257.1"/>
    </source>
</evidence>
<dbReference type="PANTHER" id="PTHR46401:SF2">
    <property type="entry name" value="GLYCOSYLTRANSFERASE WBBK-RELATED"/>
    <property type="match status" value="1"/>
</dbReference>
<protein>
    <submittedName>
        <fullName evidence="3">Glycosyl transferase</fullName>
    </submittedName>
</protein>